<accession>A0ABV0BUY5</accession>
<keyword evidence="3" id="KW-1185">Reference proteome</keyword>
<protein>
    <recommendedName>
        <fullName evidence="4">DoxX family protein</fullName>
    </recommendedName>
</protein>
<keyword evidence="1" id="KW-0812">Transmembrane</keyword>
<keyword evidence="1" id="KW-1133">Transmembrane helix</keyword>
<dbReference type="EMBL" id="JBDJNQ010000006">
    <property type="protein sequence ID" value="MEN5378481.1"/>
    <property type="molecule type" value="Genomic_DNA"/>
</dbReference>
<dbReference type="Proteomes" id="UP001409291">
    <property type="component" value="Unassembled WGS sequence"/>
</dbReference>
<name>A0ABV0BUY5_9SPHI</name>
<evidence type="ECO:0000256" key="1">
    <source>
        <dbReference type="SAM" id="Phobius"/>
    </source>
</evidence>
<organism evidence="2 3">
    <name type="scientific">Sphingobacterium kitahiroshimense</name>
    <dbReference type="NCBI Taxonomy" id="470446"/>
    <lineage>
        <taxon>Bacteria</taxon>
        <taxon>Pseudomonadati</taxon>
        <taxon>Bacteroidota</taxon>
        <taxon>Sphingobacteriia</taxon>
        <taxon>Sphingobacteriales</taxon>
        <taxon>Sphingobacteriaceae</taxon>
        <taxon>Sphingobacterium</taxon>
    </lineage>
</organism>
<reference evidence="2 3" key="1">
    <citation type="submission" date="2024-04" db="EMBL/GenBank/DDBJ databases">
        <title>WGS of bacteria from Torrens River.</title>
        <authorList>
            <person name="Wyrsch E.R."/>
            <person name="Drigo B."/>
        </authorList>
    </citation>
    <scope>NUCLEOTIDE SEQUENCE [LARGE SCALE GENOMIC DNA]</scope>
    <source>
        <strain evidence="2 3">TWI391</strain>
    </source>
</reference>
<feature type="transmembrane region" description="Helical" evidence="1">
    <location>
        <begin position="102"/>
        <end position="125"/>
    </location>
</feature>
<evidence type="ECO:0000313" key="3">
    <source>
        <dbReference type="Proteomes" id="UP001409291"/>
    </source>
</evidence>
<feature type="transmembrane region" description="Helical" evidence="1">
    <location>
        <begin position="7"/>
        <end position="25"/>
    </location>
</feature>
<comment type="caution">
    <text evidence="2">The sequence shown here is derived from an EMBL/GenBank/DDBJ whole genome shotgun (WGS) entry which is preliminary data.</text>
</comment>
<evidence type="ECO:0000313" key="2">
    <source>
        <dbReference type="EMBL" id="MEN5378481.1"/>
    </source>
</evidence>
<keyword evidence="1" id="KW-0472">Membrane</keyword>
<gene>
    <name evidence="2" type="ORF">ABE541_14555</name>
</gene>
<feature type="transmembrane region" description="Helical" evidence="1">
    <location>
        <begin position="45"/>
        <end position="63"/>
    </location>
</feature>
<proteinExistence type="predicted"/>
<feature type="transmembrane region" description="Helical" evidence="1">
    <location>
        <begin position="70"/>
        <end position="90"/>
    </location>
</feature>
<evidence type="ECO:0008006" key="4">
    <source>
        <dbReference type="Google" id="ProtNLM"/>
    </source>
</evidence>
<dbReference type="RefSeq" id="WP_208701742.1">
    <property type="nucleotide sequence ID" value="NZ_JBDJLH010000012.1"/>
</dbReference>
<sequence>MNNYIKFIAILLIFTAVLFGAHYFALPSFGIADFKSLTGFELYSLYAFESVASLVVLIVILISDSVMPKNIGFIFLGLITLKAALSYVFFRGGLNHSSDDIFEYNFLIVFFLYLFFDVLVAFKVINKEVESVNK</sequence>